<keyword evidence="3" id="KW-1185">Reference proteome</keyword>
<evidence type="ECO:0000313" key="2">
    <source>
        <dbReference type="EMBL" id="CAD2217924.1"/>
    </source>
</evidence>
<protein>
    <submittedName>
        <fullName evidence="2">Uncharacterized protein</fullName>
    </submittedName>
</protein>
<accession>A0A7G2CGC5</accession>
<proteinExistence type="predicted"/>
<reference evidence="2 3" key="1">
    <citation type="submission" date="2020-08" db="EMBL/GenBank/DDBJ databases">
        <authorList>
            <person name="Newling K."/>
            <person name="Davey J."/>
            <person name="Forrester S."/>
        </authorList>
    </citation>
    <scope>NUCLEOTIDE SEQUENCE [LARGE SCALE GENOMIC DNA]</scope>
    <source>
        <strain evidence="3">Crithidia deanei Carvalho (ATCC PRA-265)</strain>
    </source>
</reference>
<feature type="region of interest" description="Disordered" evidence="1">
    <location>
        <begin position="171"/>
        <end position="213"/>
    </location>
</feature>
<dbReference type="Proteomes" id="UP000515908">
    <property type="component" value="Chromosome 10"/>
</dbReference>
<dbReference type="VEuPathDB" id="TriTrypDB:ADEAN_000541000"/>
<name>A0A7G2CGC5_9TRYP</name>
<feature type="compositionally biased region" description="Basic and acidic residues" evidence="1">
    <location>
        <begin position="189"/>
        <end position="204"/>
    </location>
</feature>
<feature type="region of interest" description="Disordered" evidence="1">
    <location>
        <begin position="101"/>
        <end position="154"/>
    </location>
</feature>
<feature type="compositionally biased region" description="Basic and acidic residues" evidence="1">
    <location>
        <begin position="122"/>
        <end position="154"/>
    </location>
</feature>
<evidence type="ECO:0000256" key="1">
    <source>
        <dbReference type="SAM" id="MobiDB-lite"/>
    </source>
</evidence>
<sequence>MQSEPQFATVTLLNLTNENEQTTLRVPVGNETTVKQLAKEAMRRWVVLKRFSKEQMPLPVITQVYVGGSDTQPSADVFAHDVVTQVIAVRSEMVFMKLSLQSPQKNKTEPAAASETVAEGTRAVEKAAKEKKPSPPPKKVEKEEAKLPKDFPIDKVNEKSRLKWGPSAHLLFPENYESSPGKRAKRTRTRSEKPKDASGDENTKRKIPAPKVSRQIEFNEVDDASEGERPTVAHEVKLDESPAEPEVKLPKGWGRDALKYFDPETYCDDPRKAKIPPGMTFKSRRSCVN</sequence>
<evidence type="ECO:0000313" key="3">
    <source>
        <dbReference type="Proteomes" id="UP000515908"/>
    </source>
</evidence>
<dbReference type="EMBL" id="LR877154">
    <property type="protein sequence ID" value="CAD2217924.1"/>
    <property type="molecule type" value="Genomic_DNA"/>
</dbReference>
<gene>
    <name evidence="2" type="ORF">ADEAN_000541000</name>
</gene>
<organism evidence="2 3">
    <name type="scientific">Angomonas deanei</name>
    <dbReference type="NCBI Taxonomy" id="59799"/>
    <lineage>
        <taxon>Eukaryota</taxon>
        <taxon>Discoba</taxon>
        <taxon>Euglenozoa</taxon>
        <taxon>Kinetoplastea</taxon>
        <taxon>Metakinetoplastina</taxon>
        <taxon>Trypanosomatida</taxon>
        <taxon>Trypanosomatidae</taxon>
        <taxon>Strigomonadinae</taxon>
        <taxon>Angomonas</taxon>
    </lineage>
</organism>
<dbReference type="AlphaFoldDB" id="A0A7G2CGC5"/>